<organism evidence="2 3">
    <name type="scientific">Alkalicoccus urumqiensis</name>
    <name type="common">Bacillus urumqiensis</name>
    <dbReference type="NCBI Taxonomy" id="1548213"/>
    <lineage>
        <taxon>Bacteria</taxon>
        <taxon>Bacillati</taxon>
        <taxon>Bacillota</taxon>
        <taxon>Bacilli</taxon>
        <taxon>Bacillales</taxon>
        <taxon>Bacillaceae</taxon>
        <taxon>Alkalicoccus</taxon>
    </lineage>
</organism>
<gene>
    <name evidence="2" type="ORF">C6I21_12040</name>
</gene>
<proteinExistence type="predicted"/>
<keyword evidence="1" id="KW-0175">Coiled coil</keyword>
<feature type="coiled-coil region" evidence="1">
    <location>
        <begin position="21"/>
        <end position="129"/>
    </location>
</feature>
<dbReference type="RefSeq" id="WP_105959727.1">
    <property type="nucleotide sequence ID" value="NZ_PVNS01000011.1"/>
</dbReference>
<keyword evidence="3" id="KW-1185">Reference proteome</keyword>
<dbReference type="PROSITE" id="PS51257">
    <property type="entry name" value="PROKAR_LIPOPROTEIN"/>
    <property type="match status" value="1"/>
</dbReference>
<reference evidence="2 3" key="1">
    <citation type="submission" date="2018-03" db="EMBL/GenBank/DDBJ databases">
        <title>Bacillus urumqiensis sp. nov., a moderately haloalkaliphilic bacterium isolated from a salt lake.</title>
        <authorList>
            <person name="Zhao B."/>
            <person name="Liao Z."/>
        </authorList>
    </citation>
    <scope>NUCLEOTIDE SEQUENCE [LARGE SCALE GENOMIC DNA]</scope>
    <source>
        <strain evidence="2 3">BZ-SZ-XJ18</strain>
    </source>
</reference>
<evidence type="ECO:0000313" key="2">
    <source>
        <dbReference type="EMBL" id="PRO64872.1"/>
    </source>
</evidence>
<evidence type="ECO:0000313" key="3">
    <source>
        <dbReference type="Proteomes" id="UP000243650"/>
    </source>
</evidence>
<accession>A0A2P6MEZ0</accession>
<protein>
    <submittedName>
        <fullName evidence="2">Uncharacterized protein</fullName>
    </submittedName>
</protein>
<name>A0A2P6MEZ0_ALKUR</name>
<sequence>MKKLMLLLAAASAGCAPETENSEAELEVNELQSEIDDLTAQVEELSAGRESLYEENMELKDQLLTIKQEQLDAEREQSEEQQERAALRSRTAAVITAMHEKEHESLREVLSGEAEIEEEQERIRFAEDNSFHYLSLANAHLLPPAEVILHEEEAEVEMSLYRLEEEQLTPGGTVLFLYALEEGSWKLTDIEYGQ</sequence>
<dbReference type="Proteomes" id="UP000243650">
    <property type="component" value="Unassembled WGS sequence"/>
</dbReference>
<dbReference type="AlphaFoldDB" id="A0A2P6MEZ0"/>
<evidence type="ECO:0000256" key="1">
    <source>
        <dbReference type="SAM" id="Coils"/>
    </source>
</evidence>
<comment type="caution">
    <text evidence="2">The sequence shown here is derived from an EMBL/GenBank/DDBJ whole genome shotgun (WGS) entry which is preliminary data.</text>
</comment>
<dbReference type="EMBL" id="PVNS01000011">
    <property type="protein sequence ID" value="PRO64872.1"/>
    <property type="molecule type" value="Genomic_DNA"/>
</dbReference>